<proteinExistence type="predicted"/>
<gene>
    <name evidence="1" type="ORF">NPIL_171351</name>
</gene>
<feature type="non-terminal residue" evidence="1">
    <location>
        <position position="23"/>
    </location>
</feature>
<sequence>MRSTIRPIRLCQKGALIFGFPND</sequence>
<organism evidence="1 2">
    <name type="scientific">Nephila pilipes</name>
    <name type="common">Giant wood spider</name>
    <name type="synonym">Nephila maculata</name>
    <dbReference type="NCBI Taxonomy" id="299642"/>
    <lineage>
        <taxon>Eukaryota</taxon>
        <taxon>Metazoa</taxon>
        <taxon>Ecdysozoa</taxon>
        <taxon>Arthropoda</taxon>
        <taxon>Chelicerata</taxon>
        <taxon>Arachnida</taxon>
        <taxon>Araneae</taxon>
        <taxon>Araneomorphae</taxon>
        <taxon>Entelegynae</taxon>
        <taxon>Araneoidea</taxon>
        <taxon>Nephilidae</taxon>
        <taxon>Nephila</taxon>
    </lineage>
</organism>
<evidence type="ECO:0000313" key="1">
    <source>
        <dbReference type="EMBL" id="GFU12462.1"/>
    </source>
</evidence>
<accession>A0A8X6UGL5</accession>
<keyword evidence="2" id="KW-1185">Reference proteome</keyword>
<dbReference type="Proteomes" id="UP000887013">
    <property type="component" value="Unassembled WGS sequence"/>
</dbReference>
<name>A0A8X6UGL5_NEPPI</name>
<reference evidence="1" key="1">
    <citation type="submission" date="2020-08" db="EMBL/GenBank/DDBJ databases">
        <title>Multicomponent nature underlies the extraordinary mechanical properties of spider dragline silk.</title>
        <authorList>
            <person name="Kono N."/>
            <person name="Nakamura H."/>
            <person name="Mori M."/>
            <person name="Yoshida Y."/>
            <person name="Ohtoshi R."/>
            <person name="Malay A.D."/>
            <person name="Moran D.A.P."/>
            <person name="Tomita M."/>
            <person name="Numata K."/>
            <person name="Arakawa K."/>
        </authorList>
    </citation>
    <scope>NUCLEOTIDE SEQUENCE</scope>
</reference>
<protein>
    <submittedName>
        <fullName evidence="1">Uncharacterized protein</fullName>
    </submittedName>
</protein>
<evidence type="ECO:0000313" key="2">
    <source>
        <dbReference type="Proteomes" id="UP000887013"/>
    </source>
</evidence>
<dbReference type="AlphaFoldDB" id="A0A8X6UGL5"/>
<comment type="caution">
    <text evidence="1">The sequence shown here is derived from an EMBL/GenBank/DDBJ whole genome shotgun (WGS) entry which is preliminary data.</text>
</comment>
<dbReference type="EMBL" id="BMAW01125472">
    <property type="protein sequence ID" value="GFU12462.1"/>
    <property type="molecule type" value="Genomic_DNA"/>
</dbReference>